<dbReference type="AlphaFoldDB" id="A0A377HLS9"/>
<reference evidence="2 3" key="1">
    <citation type="submission" date="2018-06" db="EMBL/GenBank/DDBJ databases">
        <authorList>
            <consortium name="Pathogen Informatics"/>
            <person name="Doyle S."/>
        </authorList>
    </citation>
    <scope>NUCLEOTIDE SEQUENCE [LARGE SCALE GENOMIC DNA]</scope>
    <source>
        <strain evidence="2 3">NCTC11645</strain>
    </source>
</reference>
<feature type="region of interest" description="Disordered" evidence="1">
    <location>
        <begin position="1"/>
        <end position="61"/>
    </location>
</feature>
<dbReference type="EMBL" id="UGHD01000002">
    <property type="protein sequence ID" value="STO57044.1"/>
    <property type="molecule type" value="Genomic_DNA"/>
</dbReference>
<dbReference type="GeneID" id="58895086"/>
<name>A0A377HLS9_GRIHO</name>
<evidence type="ECO:0000313" key="2">
    <source>
        <dbReference type="EMBL" id="STO57044.1"/>
    </source>
</evidence>
<evidence type="ECO:0000256" key="1">
    <source>
        <dbReference type="SAM" id="MobiDB-lite"/>
    </source>
</evidence>
<feature type="compositionally biased region" description="Basic and acidic residues" evidence="1">
    <location>
        <begin position="20"/>
        <end position="54"/>
    </location>
</feature>
<sequence>MNWFPNISEYSPQKVGNVVKQDKTKQQQQKRAEKDEHPEEGKDKATGESKKDNDGLLDIYV</sequence>
<protein>
    <submittedName>
        <fullName evidence="2">Uncharacterized protein</fullName>
    </submittedName>
</protein>
<dbReference type="RefSeq" id="WP_005506181.1">
    <property type="nucleotide sequence ID" value="NZ_CABMOB010000001.1"/>
</dbReference>
<dbReference type="Proteomes" id="UP000254512">
    <property type="component" value="Unassembled WGS sequence"/>
</dbReference>
<proteinExistence type="predicted"/>
<organism evidence="2 3">
    <name type="scientific">Grimontia hollisae</name>
    <name type="common">Vibrio hollisae</name>
    <dbReference type="NCBI Taxonomy" id="673"/>
    <lineage>
        <taxon>Bacteria</taxon>
        <taxon>Pseudomonadati</taxon>
        <taxon>Pseudomonadota</taxon>
        <taxon>Gammaproteobacteria</taxon>
        <taxon>Vibrionales</taxon>
        <taxon>Vibrionaceae</taxon>
        <taxon>Grimontia</taxon>
    </lineage>
</organism>
<evidence type="ECO:0000313" key="3">
    <source>
        <dbReference type="Proteomes" id="UP000254512"/>
    </source>
</evidence>
<gene>
    <name evidence="2" type="ORF">NCTC11645_01423</name>
</gene>
<accession>A0A377HLS9</accession>